<accession>A0ABP8GDD1</accession>
<dbReference type="EMBL" id="BAABGY010000002">
    <property type="protein sequence ID" value="GAA4322267.1"/>
    <property type="molecule type" value="Genomic_DNA"/>
</dbReference>
<dbReference type="InterPro" id="IPR021255">
    <property type="entry name" value="DUF2807"/>
</dbReference>
<evidence type="ECO:0000313" key="2">
    <source>
        <dbReference type="EMBL" id="GAA4322267.1"/>
    </source>
</evidence>
<keyword evidence="3" id="KW-1185">Reference proteome</keyword>
<evidence type="ECO:0000259" key="1">
    <source>
        <dbReference type="Pfam" id="PF10988"/>
    </source>
</evidence>
<organism evidence="2 3">
    <name type="scientific">Flaviaesturariibacter amylovorans</name>
    <dbReference type="NCBI Taxonomy" id="1084520"/>
    <lineage>
        <taxon>Bacteria</taxon>
        <taxon>Pseudomonadati</taxon>
        <taxon>Bacteroidota</taxon>
        <taxon>Chitinophagia</taxon>
        <taxon>Chitinophagales</taxon>
        <taxon>Chitinophagaceae</taxon>
        <taxon>Flaviaestuariibacter</taxon>
    </lineage>
</organism>
<feature type="domain" description="Putative auto-transporter adhesin head GIN" evidence="1">
    <location>
        <begin position="38"/>
        <end position="200"/>
    </location>
</feature>
<gene>
    <name evidence="2" type="ORF">GCM10023184_08540</name>
</gene>
<dbReference type="PROSITE" id="PS51257">
    <property type="entry name" value="PROKAR_LIPOPROTEIN"/>
    <property type="match status" value="1"/>
</dbReference>
<reference evidence="3" key="1">
    <citation type="journal article" date="2019" name="Int. J. Syst. Evol. Microbiol.">
        <title>The Global Catalogue of Microorganisms (GCM) 10K type strain sequencing project: providing services to taxonomists for standard genome sequencing and annotation.</title>
        <authorList>
            <consortium name="The Broad Institute Genomics Platform"/>
            <consortium name="The Broad Institute Genome Sequencing Center for Infectious Disease"/>
            <person name="Wu L."/>
            <person name="Ma J."/>
        </authorList>
    </citation>
    <scope>NUCLEOTIDE SEQUENCE [LARGE SCALE GENOMIC DNA]</scope>
    <source>
        <strain evidence="3">JCM 17919</strain>
    </source>
</reference>
<protein>
    <recommendedName>
        <fullName evidence="1">Putative auto-transporter adhesin head GIN domain-containing protein</fullName>
    </recommendedName>
</protein>
<dbReference type="Pfam" id="PF10988">
    <property type="entry name" value="DUF2807"/>
    <property type="match status" value="1"/>
</dbReference>
<dbReference type="Gene3D" id="2.160.20.120">
    <property type="match status" value="2"/>
</dbReference>
<comment type="caution">
    <text evidence="2">The sequence shown here is derived from an EMBL/GenBank/DDBJ whole genome shotgun (WGS) entry which is preliminary data.</text>
</comment>
<dbReference type="RefSeq" id="WP_345253663.1">
    <property type="nucleotide sequence ID" value="NZ_BAABGY010000002.1"/>
</dbReference>
<sequence length="216" mass="23265">MKTPLFLLSGLLFLASCTKEGIRGEGAIVTDTRTVSDFYIVRMEGDAQVEITEGSPRKVEVSGYENLVPRYETSSANGQLTLRFESDVNTVRRNNIKVRITAPYVTQVALNGSGAYDLSNMSSNEMMLDVKGSGRITAHNCQWGKTTAVVEGSGTIDARENGSAAGEATIYGSGLVRIYADWRLAARVNGSGTIEYYGAPTQTDFSVSGSGRINPR</sequence>
<proteinExistence type="predicted"/>
<dbReference type="Proteomes" id="UP001501725">
    <property type="component" value="Unassembled WGS sequence"/>
</dbReference>
<name>A0ABP8GDD1_9BACT</name>
<evidence type="ECO:0000313" key="3">
    <source>
        <dbReference type="Proteomes" id="UP001501725"/>
    </source>
</evidence>